<evidence type="ECO:0000313" key="5">
    <source>
        <dbReference type="Proteomes" id="UP000301751"/>
    </source>
</evidence>
<evidence type="ECO:0000313" key="4">
    <source>
        <dbReference type="EMBL" id="GCL61358.1"/>
    </source>
</evidence>
<name>A0A480ARI5_9BURK</name>
<evidence type="ECO:0000259" key="3">
    <source>
        <dbReference type="Pfam" id="PF07589"/>
    </source>
</evidence>
<dbReference type="AlphaFoldDB" id="A0A480ARI5"/>
<keyword evidence="5" id="KW-1185">Reference proteome</keyword>
<feature type="domain" description="Ice-binding protein C-terminal" evidence="3">
    <location>
        <begin position="184"/>
        <end position="209"/>
    </location>
</feature>
<dbReference type="RefSeq" id="WP_162520674.1">
    <property type="nucleotide sequence ID" value="NZ_BJCL01000001.1"/>
</dbReference>
<feature type="transmembrane region" description="Helical" evidence="1">
    <location>
        <begin position="189"/>
        <end position="206"/>
    </location>
</feature>
<comment type="caution">
    <text evidence="4">The sequence shown here is derived from an EMBL/GenBank/DDBJ whole genome shotgun (WGS) entry which is preliminary data.</text>
</comment>
<organism evidence="4 5">
    <name type="scientific">Pseudaquabacterium pictum</name>
    <dbReference type="NCBI Taxonomy" id="2315236"/>
    <lineage>
        <taxon>Bacteria</taxon>
        <taxon>Pseudomonadati</taxon>
        <taxon>Pseudomonadota</taxon>
        <taxon>Betaproteobacteria</taxon>
        <taxon>Burkholderiales</taxon>
        <taxon>Sphaerotilaceae</taxon>
        <taxon>Pseudaquabacterium</taxon>
    </lineage>
</organism>
<evidence type="ECO:0000256" key="2">
    <source>
        <dbReference type="SAM" id="SignalP"/>
    </source>
</evidence>
<proteinExistence type="predicted"/>
<accession>A0A480ARI5</accession>
<gene>
    <name evidence="4" type="ORF">AQPW35_04390</name>
</gene>
<feature type="chain" id="PRO_5019754122" description="Ice-binding protein C-terminal domain-containing protein" evidence="2">
    <location>
        <begin position="23"/>
        <end position="211"/>
    </location>
</feature>
<keyword evidence="1" id="KW-1133">Transmembrane helix</keyword>
<feature type="signal peptide" evidence="2">
    <location>
        <begin position="1"/>
        <end position="22"/>
    </location>
</feature>
<keyword evidence="2" id="KW-0732">Signal</keyword>
<dbReference type="EMBL" id="BJCL01000001">
    <property type="protein sequence ID" value="GCL61358.1"/>
    <property type="molecule type" value="Genomic_DNA"/>
</dbReference>
<dbReference type="Pfam" id="PF07589">
    <property type="entry name" value="PEP-CTERM"/>
    <property type="match status" value="1"/>
</dbReference>
<evidence type="ECO:0000256" key="1">
    <source>
        <dbReference type="SAM" id="Phobius"/>
    </source>
</evidence>
<sequence>MKSPTSLLAGLALCGLLGPASAATGTWASFVGVDADADGPDATQWYDTSAWATDLLPDFANANLGSFTQGSSAWLTGADLFVWKNSGGDVTGARAYWRVDSGAWQELTLNWGSNVPLTIPGTASTTGGGEDQSWRLVGGQVNFLAGASAGQHRLQVYFKALTNEGDRFNGSADTPFSAGFSVSAVPEPASTALWLAGLVAVGLGAARRRMR</sequence>
<keyword evidence="1" id="KW-0472">Membrane</keyword>
<reference evidence="5" key="1">
    <citation type="submission" date="2019-03" db="EMBL/GenBank/DDBJ databases">
        <title>Aquabacterium pictum sp.nov., the first bacteriochlorophyll a-containing freshwater bacterium in the genus Aquabacterium of the class Betaproteobacteria.</title>
        <authorList>
            <person name="Hirose S."/>
            <person name="Tank M."/>
            <person name="Hara E."/>
            <person name="Tamaki H."/>
            <person name="Takaichi S."/>
            <person name="Haruta S."/>
            <person name="Hanada S."/>
        </authorList>
    </citation>
    <scope>NUCLEOTIDE SEQUENCE [LARGE SCALE GENOMIC DNA]</scope>
    <source>
        <strain evidence="5">W35</strain>
    </source>
</reference>
<dbReference type="InterPro" id="IPR013424">
    <property type="entry name" value="Ice-binding_C"/>
</dbReference>
<protein>
    <recommendedName>
        <fullName evidence="3">Ice-binding protein C-terminal domain-containing protein</fullName>
    </recommendedName>
</protein>
<keyword evidence="1" id="KW-0812">Transmembrane</keyword>
<dbReference type="Proteomes" id="UP000301751">
    <property type="component" value="Unassembled WGS sequence"/>
</dbReference>